<reference evidence="4" key="1">
    <citation type="journal article" date="2013" name="Science">
        <title>The Amborella genome and the evolution of flowering plants.</title>
        <authorList>
            <consortium name="Amborella Genome Project"/>
        </authorList>
    </citation>
    <scope>NUCLEOTIDE SEQUENCE [LARGE SCALE GENOMIC DNA]</scope>
</reference>
<feature type="region of interest" description="Disordered" evidence="2">
    <location>
        <begin position="346"/>
        <end position="365"/>
    </location>
</feature>
<dbReference type="PANTHER" id="PTHR33701:SF3">
    <property type="entry name" value="TRANSCRIPTIONAL REGULATOR ATRX"/>
    <property type="match status" value="1"/>
</dbReference>
<feature type="compositionally biased region" description="Polar residues" evidence="2">
    <location>
        <begin position="752"/>
        <end position="765"/>
    </location>
</feature>
<feature type="region of interest" description="Disordered" evidence="2">
    <location>
        <begin position="907"/>
        <end position="936"/>
    </location>
</feature>
<dbReference type="HOGENOM" id="CLU_313172_0_0_1"/>
<dbReference type="Proteomes" id="UP000017836">
    <property type="component" value="Unassembled WGS sequence"/>
</dbReference>
<proteinExistence type="predicted"/>
<dbReference type="STRING" id="13333.W1PXZ6"/>
<gene>
    <name evidence="3" type="ORF">AMTR_s00040p00193630</name>
</gene>
<feature type="compositionally biased region" description="Polar residues" evidence="2">
    <location>
        <begin position="161"/>
        <end position="173"/>
    </location>
</feature>
<dbReference type="EMBL" id="KI392591">
    <property type="protein sequence ID" value="ERN13148.1"/>
    <property type="molecule type" value="Genomic_DNA"/>
</dbReference>
<evidence type="ECO:0000256" key="1">
    <source>
        <dbReference type="SAM" id="Coils"/>
    </source>
</evidence>
<dbReference type="OrthoDB" id="1939754at2759"/>
<organism evidence="3 4">
    <name type="scientific">Amborella trichopoda</name>
    <dbReference type="NCBI Taxonomy" id="13333"/>
    <lineage>
        <taxon>Eukaryota</taxon>
        <taxon>Viridiplantae</taxon>
        <taxon>Streptophyta</taxon>
        <taxon>Embryophyta</taxon>
        <taxon>Tracheophyta</taxon>
        <taxon>Spermatophyta</taxon>
        <taxon>Magnoliopsida</taxon>
        <taxon>Amborellales</taxon>
        <taxon>Amborellaceae</taxon>
        <taxon>Amborella</taxon>
    </lineage>
</organism>
<feature type="region of interest" description="Disordered" evidence="2">
    <location>
        <begin position="145"/>
        <end position="204"/>
    </location>
</feature>
<dbReference type="AlphaFoldDB" id="W1PXZ6"/>
<sequence>MLFLSPQIAFEAGATLVGRISNADAFCSYSTQGLSPSNFPFLLMGSVHVMMPDEKVGDQEKPDQGTNPVMEDSTAMTIEFLRARLQSERSLSKSARDKAVELAKRVSELEKQLEIVRSEKESAENATQAVLEVLDSLEVVNISDKSDSDMEQDGNIHESKASSVTSARDNSINGGEDEGNSTTSRLRSDGDDEMSSSEVDTGKVEASQFLQKTLSWRGRDDTCNSKGNFYKKTPDQAARLKYSSIIVVRDSPKRRFGKSCRQIKRRSASAYVPDESSLLSDQGLGGDVSKCMGVKSEILDISHGCIKENAALVDRQLYVTKETMSGQTSGEEGAAKVHPESACLIEDQREKIDPTSSPYRSEGDINMDGALERISQLVNRYKAEESAQREWEERQVNSLTTGSSMPESQSDAVQEKIDGHNEQEPATPPQENLVKIDKEKQEQDCATLPQSNSSVIDTIKKQESSEVDCRRVHSGNHFVGASSREQGDFMRASLKEDVLVALAQAKLTIKHELDRAQPSNGGAIVPVAGPGVQRSSEAISSMEFPLNCSGLFRLPPDPRPEAFPSQVSSSRNYLDTSSNFSRPEPMTNRYPEIVPSFSRPELMASRYPDLGSGILRSERSFDRYPDLGSGFSGSDRSFDRYSDSSSGFSRSVPYFDPYYAMNTKFFSAERDFDRYSGSSLGFLRSEHGGAQYPDMGMNLMTPARPTDRYTNMNLGFKPPMPSGSRFPNSVSDTEARMATTSRNHPNNDTKTSRPSGNMHSYANLSPNINSEISTRERSMFTQTDMMARSDQSSTRKRDMFPKDEMLAKTDQSSMLSGTRFPYSGSDIEARMATTSHNHPYHDTITGKPSGNIHSYANLSPNINSEISTRERSMFPQTAMMATSDQCYTRERDMFLKDEMLAKADQSLNSSQNMRNEMPLGDRFSFWGGRNGPTGQG</sequence>
<feature type="compositionally biased region" description="Basic and acidic residues" evidence="2">
    <location>
        <begin position="384"/>
        <end position="395"/>
    </location>
</feature>
<feature type="region of interest" description="Disordered" evidence="2">
    <location>
        <begin position="715"/>
        <end position="765"/>
    </location>
</feature>
<feature type="compositionally biased region" description="Basic and acidic residues" evidence="2">
    <location>
        <begin position="145"/>
        <end position="160"/>
    </location>
</feature>
<dbReference type="eggNOG" id="ENOG502QR45">
    <property type="taxonomic scope" value="Eukaryota"/>
</dbReference>
<feature type="region of interest" description="Disordered" evidence="2">
    <location>
        <begin position="559"/>
        <end position="590"/>
    </location>
</feature>
<feature type="compositionally biased region" description="Basic and acidic residues" evidence="2">
    <location>
        <begin position="413"/>
        <end position="423"/>
    </location>
</feature>
<feature type="compositionally biased region" description="Polar residues" evidence="2">
    <location>
        <begin position="396"/>
        <end position="412"/>
    </location>
</feature>
<feature type="coiled-coil region" evidence="1">
    <location>
        <begin position="92"/>
        <end position="126"/>
    </location>
</feature>
<evidence type="ECO:0000313" key="4">
    <source>
        <dbReference type="Proteomes" id="UP000017836"/>
    </source>
</evidence>
<evidence type="ECO:0000313" key="3">
    <source>
        <dbReference type="EMBL" id="ERN13148.1"/>
    </source>
</evidence>
<evidence type="ECO:0000256" key="2">
    <source>
        <dbReference type="SAM" id="MobiDB-lite"/>
    </source>
</evidence>
<dbReference type="Gramene" id="ERN13148">
    <property type="protein sequence ID" value="ERN13148"/>
    <property type="gene ID" value="AMTR_s00040p00193630"/>
</dbReference>
<feature type="compositionally biased region" description="Polar residues" evidence="2">
    <location>
        <begin position="725"/>
        <end position="744"/>
    </location>
</feature>
<protein>
    <submittedName>
        <fullName evidence="3">Uncharacterized protein</fullName>
    </submittedName>
</protein>
<accession>W1PXZ6</accession>
<name>W1PXZ6_AMBTC</name>
<dbReference type="PANTHER" id="PTHR33701">
    <property type="entry name" value="TRANSMEMBRANE PROTEIN"/>
    <property type="match status" value="1"/>
</dbReference>
<keyword evidence="4" id="KW-1185">Reference proteome</keyword>
<feature type="region of interest" description="Disordered" evidence="2">
    <location>
        <begin position="384"/>
        <end position="430"/>
    </location>
</feature>
<feature type="compositionally biased region" description="Polar residues" evidence="2">
    <location>
        <begin position="565"/>
        <end position="581"/>
    </location>
</feature>
<keyword evidence="1" id="KW-0175">Coiled coil</keyword>